<evidence type="ECO:0000313" key="5">
    <source>
        <dbReference type="EMBL" id="TFZ39463.1"/>
    </source>
</evidence>
<dbReference type="NCBIfam" id="TIGR00654">
    <property type="entry name" value="PhzF_family"/>
    <property type="match status" value="1"/>
</dbReference>
<dbReference type="SUPFAM" id="SSF54506">
    <property type="entry name" value="Diaminopimelate epimerase-like"/>
    <property type="match status" value="1"/>
</dbReference>
<keyword evidence="6" id="KW-1185">Reference proteome</keyword>
<evidence type="ECO:0000313" key="6">
    <source>
        <dbReference type="Proteomes" id="UP000296883"/>
    </source>
</evidence>
<dbReference type="InterPro" id="IPR003719">
    <property type="entry name" value="Phenazine_PhzF-like"/>
</dbReference>
<dbReference type="PANTHER" id="PTHR13774:SF17">
    <property type="entry name" value="PHENAZINE BIOSYNTHESIS-LIKE DOMAIN-CONTAINING PROTEIN"/>
    <property type="match status" value="1"/>
</dbReference>
<dbReference type="Pfam" id="PF02567">
    <property type="entry name" value="PhzC-PhzF"/>
    <property type="match status" value="1"/>
</dbReference>
<feature type="active site" evidence="3">
    <location>
        <position position="46"/>
    </location>
</feature>
<evidence type="ECO:0000256" key="2">
    <source>
        <dbReference type="ARBA" id="ARBA00023235"/>
    </source>
</evidence>
<name>A0AAJ5JLY9_9ENTE</name>
<evidence type="ECO:0000256" key="1">
    <source>
        <dbReference type="ARBA" id="ARBA00008270"/>
    </source>
</evidence>
<comment type="similarity">
    <text evidence="1">Belongs to the PhzF family.</text>
</comment>
<evidence type="ECO:0000313" key="4">
    <source>
        <dbReference type="EMBL" id="QCA29557.1"/>
    </source>
</evidence>
<organism evidence="5 7">
    <name type="scientific">Vagococcus xieshaowenii</name>
    <dbReference type="NCBI Taxonomy" id="2562451"/>
    <lineage>
        <taxon>Bacteria</taxon>
        <taxon>Bacillati</taxon>
        <taxon>Bacillota</taxon>
        <taxon>Bacilli</taxon>
        <taxon>Lactobacillales</taxon>
        <taxon>Enterococcaceae</taxon>
        <taxon>Vagococcus</taxon>
    </lineage>
</organism>
<accession>A0AAJ5JLY9</accession>
<gene>
    <name evidence="5" type="ORF">E4031_09010</name>
    <name evidence="4" type="ORF">E4Z98_00380</name>
</gene>
<dbReference type="Proteomes" id="UP000297725">
    <property type="component" value="Unassembled WGS sequence"/>
</dbReference>
<proteinExistence type="inferred from homology"/>
<dbReference type="AlphaFoldDB" id="A0AAJ5JLY9"/>
<dbReference type="GO" id="GO:0016853">
    <property type="term" value="F:isomerase activity"/>
    <property type="evidence" value="ECO:0007669"/>
    <property type="project" value="UniProtKB-KW"/>
</dbReference>
<dbReference type="GO" id="GO:0005737">
    <property type="term" value="C:cytoplasm"/>
    <property type="evidence" value="ECO:0007669"/>
    <property type="project" value="TreeGrafter"/>
</dbReference>
<keyword evidence="2 5" id="KW-0413">Isomerase</keyword>
<dbReference type="Gene3D" id="3.10.310.10">
    <property type="entry name" value="Diaminopimelate Epimerase, Chain A, domain 1"/>
    <property type="match status" value="2"/>
</dbReference>
<protein>
    <submittedName>
        <fullName evidence="5">PhzF family phenazine biosynthesis isomerase</fullName>
    </submittedName>
</protein>
<dbReference type="PIRSF" id="PIRSF016184">
    <property type="entry name" value="PhzC_PhzF"/>
    <property type="match status" value="1"/>
</dbReference>
<dbReference type="EMBL" id="SRHU01000035">
    <property type="protein sequence ID" value="TFZ39463.1"/>
    <property type="molecule type" value="Genomic_DNA"/>
</dbReference>
<dbReference type="Proteomes" id="UP000296883">
    <property type="component" value="Chromosome"/>
</dbReference>
<reference evidence="5 7" key="1">
    <citation type="submission" date="2019-03" db="EMBL/GenBank/DDBJ databases">
        <title>Vagococcus sp. was isolated fron gut of Carduelis flavirostris.</title>
        <authorList>
            <person name="Ge Y."/>
        </authorList>
    </citation>
    <scope>NUCLEOTIDE SEQUENCE [LARGE SCALE GENOMIC DNA]</scope>
    <source>
        <strain evidence="5 7">CF-210</strain>
    </source>
</reference>
<dbReference type="PANTHER" id="PTHR13774">
    <property type="entry name" value="PHENAZINE BIOSYNTHESIS PROTEIN"/>
    <property type="match status" value="1"/>
</dbReference>
<evidence type="ECO:0000256" key="3">
    <source>
        <dbReference type="PIRSR" id="PIRSR016184-1"/>
    </source>
</evidence>
<reference evidence="4 6" key="2">
    <citation type="journal article" date="2020" name="Int. J. Syst. Evol. Microbiol.">
        <title>Vagococcus xieshaowenii sp. nov., isolated from snow finch (Montifringilla taczanowskii) cloacal content.</title>
        <authorList>
            <person name="Ge Y."/>
            <person name="Yang J."/>
            <person name="Lai X.H."/>
            <person name="Zhang G."/>
            <person name="Jin D."/>
            <person name="Lu S."/>
            <person name="Wang B."/>
            <person name="Huang Y."/>
            <person name="Huang Y."/>
            <person name="Ren Z."/>
            <person name="Zhang X."/>
            <person name="Xu J."/>
        </authorList>
    </citation>
    <scope>NUCLEOTIDE SEQUENCE [LARGE SCALE GENOMIC DNA]</scope>
    <source>
        <strain evidence="4">Personal::cf-49</strain>
        <strain evidence="6">personal::cf-49</strain>
    </source>
</reference>
<dbReference type="EMBL" id="CP038865">
    <property type="protein sequence ID" value="QCA29557.1"/>
    <property type="molecule type" value="Genomic_DNA"/>
</dbReference>
<sequence length="295" mass="32312">MEVAYYRFDVFSQEPNKGNPAGVVYCDEGVSTEKMQQVAKVIGFSETIFILPSEIATFRLRFFSPGSEMPLCGHGTIAAVTLWCQSQSDKVLEELTVETIAGCLTIGVQIQSGTVQVTMKQAAPQFQPFEGDVNALVNNLGISVNDLDERYPIMYGSTGSWTLIVPVKGLAVMKKMQPNNQQFPEVLQNFPQASVHPICFESYHDDSLMHGRHFSGAGTGTIEDPVTGTASGVMGAYYYQFVTHNKSLPLKMNVEQGQEMGKDGQLSVLLERLADTLTISIQGQALLVSKELLKL</sequence>
<evidence type="ECO:0000313" key="7">
    <source>
        <dbReference type="Proteomes" id="UP000297725"/>
    </source>
</evidence>